<dbReference type="InterPro" id="IPR003010">
    <property type="entry name" value="C-N_Hydrolase"/>
</dbReference>
<dbReference type="RefSeq" id="WP_189008380.1">
    <property type="nucleotide sequence ID" value="NZ_BMPP01000008.1"/>
</dbReference>
<comment type="caution">
    <text evidence="2">The sequence shown here is derived from an EMBL/GenBank/DDBJ whole genome shotgun (WGS) entry which is preliminary data.</text>
</comment>
<keyword evidence="3" id="KW-1185">Reference proteome</keyword>
<dbReference type="PANTHER" id="PTHR23088">
    <property type="entry name" value="NITRILASE-RELATED"/>
    <property type="match status" value="1"/>
</dbReference>
<sequence length="306" mass="32911">MTVLRVAAGAYPIDFLSGWAAIEAKLGSWVADAAAQGAQLLVFPEYGALELISLLPAELHHDIHGMRPALQPLLPEFLALHARLARQYGVAIVAGSVPVAQGSVFVNRAYVFGPDGEYSHQDKLMMTRFEDEEWAISPGNGARVFELPLPGGDRVNFGIAICYDSEFPGLARTLAEGGAEVLIVPSFTGARAGYTRVRVGSMARALENQFYAVHAPLIADAPWTYAVEDAVGQSGVYAPADNGLPDDGLVAQGEWNTPGWLVTDLDLTLTRQVRRDGHVLNWRDRHAAQDRPTPAVQVALGPKAHA</sequence>
<evidence type="ECO:0000259" key="1">
    <source>
        <dbReference type="PROSITE" id="PS50263"/>
    </source>
</evidence>
<dbReference type="Pfam" id="PF00795">
    <property type="entry name" value="CN_hydrolase"/>
    <property type="match status" value="1"/>
</dbReference>
<organism evidence="2 3">
    <name type="scientific">Deinococcus malanensis</name>
    <dbReference type="NCBI Taxonomy" id="1706855"/>
    <lineage>
        <taxon>Bacteria</taxon>
        <taxon>Thermotogati</taxon>
        <taxon>Deinococcota</taxon>
        <taxon>Deinococci</taxon>
        <taxon>Deinococcales</taxon>
        <taxon>Deinococcaceae</taxon>
        <taxon>Deinococcus</taxon>
    </lineage>
</organism>
<evidence type="ECO:0000313" key="3">
    <source>
        <dbReference type="Proteomes" id="UP000647587"/>
    </source>
</evidence>
<evidence type="ECO:0000313" key="2">
    <source>
        <dbReference type="EMBL" id="GGK28363.1"/>
    </source>
</evidence>
<proteinExistence type="predicted"/>
<dbReference type="PANTHER" id="PTHR23088:SF50">
    <property type="entry name" value="HYDROLASE YHCX"/>
    <property type="match status" value="1"/>
</dbReference>
<dbReference type="Proteomes" id="UP000647587">
    <property type="component" value="Unassembled WGS sequence"/>
</dbReference>
<accession>A0ABQ2EWU8</accession>
<dbReference type="SUPFAM" id="SSF56317">
    <property type="entry name" value="Carbon-nitrogen hydrolase"/>
    <property type="match status" value="1"/>
</dbReference>
<gene>
    <name evidence="2" type="ORF">GCM10008955_22650</name>
</gene>
<dbReference type="EMBL" id="BMPP01000008">
    <property type="protein sequence ID" value="GGK28363.1"/>
    <property type="molecule type" value="Genomic_DNA"/>
</dbReference>
<name>A0ABQ2EWU8_9DEIO</name>
<dbReference type="Gene3D" id="3.60.110.10">
    <property type="entry name" value="Carbon-nitrogen hydrolase"/>
    <property type="match status" value="1"/>
</dbReference>
<dbReference type="InterPro" id="IPR036526">
    <property type="entry name" value="C-N_Hydrolase_sf"/>
</dbReference>
<feature type="domain" description="CN hydrolase" evidence="1">
    <location>
        <begin position="4"/>
        <end position="267"/>
    </location>
</feature>
<dbReference type="CDD" id="cd07574">
    <property type="entry name" value="nitrilase_Rim1_like"/>
    <property type="match status" value="1"/>
</dbReference>
<dbReference type="PROSITE" id="PS50263">
    <property type="entry name" value="CN_HYDROLASE"/>
    <property type="match status" value="1"/>
</dbReference>
<reference evidence="3" key="1">
    <citation type="journal article" date="2019" name="Int. J. Syst. Evol. Microbiol.">
        <title>The Global Catalogue of Microorganisms (GCM) 10K type strain sequencing project: providing services to taxonomists for standard genome sequencing and annotation.</title>
        <authorList>
            <consortium name="The Broad Institute Genomics Platform"/>
            <consortium name="The Broad Institute Genome Sequencing Center for Infectious Disease"/>
            <person name="Wu L."/>
            <person name="Ma J."/>
        </authorList>
    </citation>
    <scope>NUCLEOTIDE SEQUENCE [LARGE SCALE GENOMIC DNA]</scope>
    <source>
        <strain evidence="3">JCM 30331</strain>
    </source>
</reference>
<protein>
    <submittedName>
        <fullName evidence="2">Amidohydrolase</fullName>
    </submittedName>
</protein>